<reference evidence="1" key="1">
    <citation type="submission" date="2021-01" db="EMBL/GenBank/DDBJ databases">
        <authorList>
            <person name="Corre E."/>
            <person name="Pelletier E."/>
            <person name="Niang G."/>
            <person name="Scheremetjew M."/>
            <person name="Finn R."/>
            <person name="Kale V."/>
            <person name="Holt S."/>
            <person name="Cochrane G."/>
            <person name="Meng A."/>
            <person name="Brown T."/>
            <person name="Cohen L."/>
        </authorList>
    </citation>
    <scope>NUCLEOTIDE SEQUENCE</scope>
    <source>
        <strain evidence="1">CCMP645</strain>
    </source>
</reference>
<protein>
    <submittedName>
        <fullName evidence="1">Uncharacterized protein</fullName>
    </submittedName>
</protein>
<dbReference type="AlphaFoldDB" id="A0A6S9QW88"/>
<dbReference type="EMBL" id="HBIZ01004559">
    <property type="protein sequence ID" value="CAE0749968.1"/>
    <property type="molecule type" value="Transcribed_RNA"/>
</dbReference>
<name>A0A6S9QW88_CHRCT</name>
<proteinExistence type="predicted"/>
<accession>A0A6S9QW88</accession>
<dbReference type="EMBL" id="HBIZ01004560">
    <property type="protein sequence ID" value="CAE0749969.1"/>
    <property type="molecule type" value="Transcribed_RNA"/>
</dbReference>
<organism evidence="1">
    <name type="scientific">Chrysotila carterae</name>
    <name type="common">Marine alga</name>
    <name type="synonym">Syracosphaera carterae</name>
    <dbReference type="NCBI Taxonomy" id="13221"/>
    <lineage>
        <taxon>Eukaryota</taxon>
        <taxon>Haptista</taxon>
        <taxon>Haptophyta</taxon>
        <taxon>Prymnesiophyceae</taxon>
        <taxon>Isochrysidales</taxon>
        <taxon>Isochrysidaceae</taxon>
        <taxon>Chrysotila</taxon>
    </lineage>
</organism>
<evidence type="ECO:0000313" key="1">
    <source>
        <dbReference type="EMBL" id="CAE0749968.1"/>
    </source>
</evidence>
<evidence type="ECO:0000313" key="2">
    <source>
        <dbReference type="EMBL" id="CAE0749969.1"/>
    </source>
</evidence>
<sequence length="192" mass="20700">MLLMVPCCLHKQAGLARHARSAAGKRARLELSPAALKKASMAADSASTVVSRRARMELRELLRARGVVLETARGEMDGVQSRVARRGLQELARVALNKRGLTPPTDEEIAAAIYAAGPKFETLRRLSLLEVVYGDYLELLVLLDRALLLAESGLLVSTCRAFPSAASDRNLAIIAQPDISTAGYSSDDVKAF</sequence>
<gene>
    <name evidence="1" type="ORF">PCAR00345_LOCUS2553</name>
    <name evidence="2" type="ORF">PCAR00345_LOCUS2554</name>
</gene>